<protein>
    <recommendedName>
        <fullName evidence="3">STAS/SEC14 domain-containing protein</fullName>
    </recommendedName>
</protein>
<gene>
    <name evidence="1" type="ORF">F1654_06905</name>
</gene>
<comment type="caution">
    <text evidence="1">The sequence shown here is derived from an EMBL/GenBank/DDBJ whole genome shotgun (WGS) entry which is preliminary data.</text>
</comment>
<name>A0A5M6ZFM6_9PROT</name>
<evidence type="ECO:0000313" key="1">
    <source>
        <dbReference type="EMBL" id="KAA5803529.1"/>
    </source>
</evidence>
<dbReference type="EMBL" id="VWOJ01000002">
    <property type="protein sequence ID" value="KAA5803529.1"/>
    <property type="molecule type" value="Genomic_DNA"/>
</dbReference>
<reference evidence="1 2" key="1">
    <citation type="submission" date="2019-09" db="EMBL/GenBank/DDBJ databases">
        <authorList>
            <person name="Kevbrin V."/>
            <person name="Grouzdev D.S."/>
        </authorList>
    </citation>
    <scope>NUCLEOTIDE SEQUENCE [LARGE SCALE GENOMIC DNA]</scope>
    <source>
        <strain evidence="1 2">G-192</strain>
    </source>
</reference>
<evidence type="ECO:0008006" key="3">
    <source>
        <dbReference type="Google" id="ProtNLM"/>
    </source>
</evidence>
<evidence type="ECO:0000313" key="2">
    <source>
        <dbReference type="Proteomes" id="UP000325122"/>
    </source>
</evidence>
<dbReference type="RefSeq" id="WP_150022797.1">
    <property type="nucleotide sequence ID" value="NZ_VWOJ01000002.1"/>
</dbReference>
<sequence length="131" mass="14618">MSGRQIISTPRPGLIRIQVFGERAGPEAQKAAAAFFELHHANPQRRHILFDATEAEYLGPPEDLYVRVARYGRELPPGKVAILTHDLGSVYARFWRRGLADTGHETAVFTCAREAEAWLESDLDADTLFVA</sequence>
<accession>A0A5M6ZFM6</accession>
<organism evidence="1 2">
    <name type="scientific">Alkalicaulis satelles</name>
    <dbReference type="NCBI Taxonomy" id="2609175"/>
    <lineage>
        <taxon>Bacteria</taxon>
        <taxon>Pseudomonadati</taxon>
        <taxon>Pseudomonadota</taxon>
        <taxon>Alphaproteobacteria</taxon>
        <taxon>Maricaulales</taxon>
        <taxon>Maricaulaceae</taxon>
        <taxon>Alkalicaulis</taxon>
    </lineage>
</organism>
<keyword evidence="2" id="KW-1185">Reference proteome</keyword>
<proteinExistence type="predicted"/>
<dbReference type="Proteomes" id="UP000325122">
    <property type="component" value="Unassembled WGS sequence"/>
</dbReference>
<dbReference type="AlphaFoldDB" id="A0A5M6ZFM6"/>